<dbReference type="PRINTS" id="PR00056">
    <property type="entry name" value="HSFDOMAIN"/>
</dbReference>
<dbReference type="PANTHER" id="PTHR10015">
    <property type="entry name" value="HEAT SHOCK TRANSCRIPTION FACTOR"/>
    <property type="match status" value="1"/>
</dbReference>
<evidence type="ECO:0000313" key="7">
    <source>
        <dbReference type="EMBL" id="CCD23799.1"/>
    </source>
</evidence>
<dbReference type="GeneID" id="11496696"/>
<feature type="compositionally biased region" description="Low complexity" evidence="5">
    <location>
        <begin position="583"/>
        <end position="599"/>
    </location>
</feature>
<feature type="region of interest" description="Disordered" evidence="5">
    <location>
        <begin position="525"/>
        <end position="615"/>
    </location>
</feature>
<feature type="domain" description="HSF-type DNA-binding" evidence="6">
    <location>
        <begin position="118"/>
        <end position="142"/>
    </location>
</feature>
<dbReference type="Gene3D" id="1.10.10.10">
    <property type="entry name" value="Winged helix-like DNA-binding domain superfamily/Winged helix DNA-binding domain"/>
    <property type="match status" value="1"/>
</dbReference>
<dbReference type="PANTHER" id="PTHR10015:SF396">
    <property type="entry name" value="FLOCCULATION SUPPRESSION PROTEIN"/>
    <property type="match status" value="1"/>
</dbReference>
<feature type="compositionally biased region" description="Polar residues" evidence="5">
    <location>
        <begin position="525"/>
        <end position="571"/>
    </location>
</feature>
<dbReference type="eggNOG" id="KOG0627">
    <property type="taxonomic scope" value="Eukaryota"/>
</dbReference>
<feature type="compositionally biased region" description="Low complexity" evidence="5">
    <location>
        <begin position="208"/>
        <end position="217"/>
    </location>
</feature>
<feature type="region of interest" description="Disordered" evidence="5">
    <location>
        <begin position="439"/>
        <end position="465"/>
    </location>
</feature>
<dbReference type="InterPro" id="IPR000232">
    <property type="entry name" value="HSF_DNA-bd"/>
</dbReference>
<dbReference type="InterPro" id="IPR036388">
    <property type="entry name" value="WH-like_DNA-bd_sf"/>
</dbReference>
<dbReference type="SUPFAM" id="SSF46785">
    <property type="entry name" value="Winged helix' DNA-binding domain"/>
    <property type="match status" value="1"/>
</dbReference>
<feature type="compositionally biased region" description="Basic and acidic residues" evidence="5">
    <location>
        <begin position="1"/>
        <end position="16"/>
    </location>
</feature>
<feature type="compositionally biased region" description="Polar residues" evidence="5">
    <location>
        <begin position="218"/>
        <end position="227"/>
    </location>
</feature>
<dbReference type="PROSITE" id="PS00434">
    <property type="entry name" value="HSF_DOMAIN"/>
    <property type="match status" value="1"/>
</dbReference>
<comment type="similarity">
    <text evidence="4">Belongs to the HSF family.</text>
</comment>
<dbReference type="RefSeq" id="XP_003669042.1">
    <property type="nucleotide sequence ID" value="XM_003668994.1"/>
</dbReference>
<dbReference type="InterPro" id="IPR036390">
    <property type="entry name" value="WH_DNA-bd_sf"/>
</dbReference>
<feature type="region of interest" description="Disordered" evidence="5">
    <location>
        <begin position="206"/>
        <end position="232"/>
    </location>
</feature>
<keyword evidence="8" id="KW-1185">Reference proteome</keyword>
<dbReference type="SMART" id="SM00415">
    <property type="entry name" value="HSF"/>
    <property type="match status" value="1"/>
</dbReference>
<dbReference type="Proteomes" id="UP000000689">
    <property type="component" value="Chromosome 3"/>
</dbReference>
<dbReference type="OMA" id="NDHQYIN"/>
<organism evidence="7 8">
    <name type="scientific">Naumovozyma dairenensis (strain ATCC 10597 / BCRC 20456 / CBS 421 / NBRC 0211 / NRRL Y-12639)</name>
    <name type="common">Saccharomyces dairenensis</name>
    <dbReference type="NCBI Taxonomy" id="1071378"/>
    <lineage>
        <taxon>Eukaryota</taxon>
        <taxon>Fungi</taxon>
        <taxon>Dikarya</taxon>
        <taxon>Ascomycota</taxon>
        <taxon>Saccharomycotina</taxon>
        <taxon>Saccharomycetes</taxon>
        <taxon>Saccharomycetales</taxon>
        <taxon>Saccharomycetaceae</taxon>
        <taxon>Naumovozyma</taxon>
    </lineage>
</organism>
<dbReference type="GO" id="GO:0043565">
    <property type="term" value="F:sequence-specific DNA binding"/>
    <property type="evidence" value="ECO:0007669"/>
    <property type="project" value="InterPro"/>
</dbReference>
<keyword evidence="3" id="KW-0539">Nucleus</keyword>
<name>G0W7N8_NAUDC</name>
<evidence type="ECO:0000256" key="1">
    <source>
        <dbReference type="ARBA" id="ARBA00004123"/>
    </source>
</evidence>
<evidence type="ECO:0000256" key="4">
    <source>
        <dbReference type="RuleBase" id="RU004020"/>
    </source>
</evidence>
<evidence type="ECO:0000259" key="6">
    <source>
        <dbReference type="PROSITE" id="PS00434"/>
    </source>
</evidence>
<gene>
    <name evidence="7" type="primary">NDAI0C01380</name>
    <name evidence="7" type="ordered locus">NDAI_0C01380</name>
</gene>
<dbReference type="HOGENOM" id="CLU_417422_0_0_1"/>
<accession>G0W7N8</accession>
<evidence type="ECO:0000313" key="8">
    <source>
        <dbReference type="Proteomes" id="UP000000689"/>
    </source>
</evidence>
<proteinExistence type="inferred from homology"/>
<dbReference type="GO" id="GO:0003700">
    <property type="term" value="F:DNA-binding transcription factor activity"/>
    <property type="evidence" value="ECO:0007669"/>
    <property type="project" value="InterPro"/>
</dbReference>
<feature type="compositionally biased region" description="Polar residues" evidence="5">
    <location>
        <begin position="17"/>
        <end position="45"/>
    </location>
</feature>
<feature type="compositionally biased region" description="Polar residues" evidence="5">
    <location>
        <begin position="600"/>
        <end position="610"/>
    </location>
</feature>
<dbReference type="EMBL" id="HE580269">
    <property type="protein sequence ID" value="CCD23799.1"/>
    <property type="molecule type" value="Genomic_DNA"/>
</dbReference>
<dbReference type="Pfam" id="PF00447">
    <property type="entry name" value="HSF_DNA-bind"/>
    <property type="match status" value="1"/>
</dbReference>
<evidence type="ECO:0000256" key="2">
    <source>
        <dbReference type="ARBA" id="ARBA00023125"/>
    </source>
</evidence>
<feature type="region of interest" description="Disordered" evidence="5">
    <location>
        <begin position="1"/>
        <end position="45"/>
    </location>
</feature>
<dbReference type="STRING" id="1071378.G0W7N8"/>
<reference evidence="7 8" key="1">
    <citation type="journal article" date="2011" name="Proc. Natl. Acad. Sci. U.S.A.">
        <title>Evolutionary erosion of yeast sex chromosomes by mating-type switching accidents.</title>
        <authorList>
            <person name="Gordon J.L."/>
            <person name="Armisen D."/>
            <person name="Proux-Wera E."/>
            <person name="Oheigeartaigh S.S."/>
            <person name="Byrne K.P."/>
            <person name="Wolfe K.H."/>
        </authorList>
    </citation>
    <scope>NUCLEOTIDE SEQUENCE [LARGE SCALE GENOMIC DNA]</scope>
    <source>
        <strain evidence="8">ATCC 10597 / BCRC 20456 / CBS 421 / NBRC 0211 / NRRL Y-12639</strain>
    </source>
</reference>
<protein>
    <recommendedName>
        <fullName evidence="6">HSF-type DNA-binding domain-containing protein</fullName>
    </recommendedName>
</protein>
<evidence type="ECO:0000256" key="5">
    <source>
        <dbReference type="SAM" id="MobiDB-lite"/>
    </source>
</evidence>
<feature type="compositionally biased region" description="Low complexity" evidence="5">
    <location>
        <begin position="440"/>
        <end position="460"/>
    </location>
</feature>
<dbReference type="GO" id="GO:0005634">
    <property type="term" value="C:nucleus"/>
    <property type="evidence" value="ECO:0007669"/>
    <property type="project" value="UniProtKB-SubCell"/>
</dbReference>
<dbReference type="KEGG" id="ndi:NDAI_0C01380"/>
<dbReference type="AlphaFoldDB" id="G0W7N8"/>
<comment type="subcellular location">
    <subcellularLocation>
        <location evidence="1">Nucleus</location>
    </subcellularLocation>
</comment>
<keyword evidence="2" id="KW-0238">DNA-binding</keyword>
<sequence length="767" mass="86067">MKEENITNEQTRDHDTTTMQISSVTPKSIETPSNTAEGKQQLTNEQPIINTIVPTVAKGLQPQQQASQPSQAPKSSNTIFIHKLYNILEDKDLEDLIWWSNDGKSFLIRPTERFSKALATYFKHTNITSFVRQLNIYGFHKVSNDHQYINNKTEDDTTTNVTNHANTDVNNNITDNEQVKIWEFKHSAGIFRKGDVESLKLIKRRSSSRNISSMNSRKASNATPSRGSSSNYNYNNNTNMNILNMPSNLNTNASSYGQVLQPGNIESTVTDQNAKFVPSQLSQYPNIVEGNINVKSNPSFYKLGINQQKQHQLMQAQDVPFTPYPSTESIPMIQQYRQVQPQQYTNTDQGYEQPDPQYTHESVEQTMKAANMDMIKLIDYMQKFVSLLNKNTNGIISEPSIGTSLKDNEMKQQWDEFQSEITNFKRSILSRLQINAMYEQSSQNKTQQLQQQTHQGQQHLTPNDTNSMNRHSYPIIMKPQSIYSQQTATEHVNTSNNNQTPGNINMIQQAIPLRPHTAPLSVIQSVPQSSDSNGNNQIPIDTYNSAISSNGSTGKYQMMQNPFNSNASSRYSSKRHRSVLLDPLTPVSSLNSSSRPSLSGQNNRKPSSTAIPIHSVLDQNSSTIFSPRASISTRQSLTDDQTIVKRNSQSSLPTSIMAPPRPTSRSPINKDALRFSRSANSLPNIIAPTILNKTVSTTNSSPVYSLLNNANVNANSTKDIHNISKEVPMGSDTTNMNINGNRESISSNNEMDIIEEEEHSCKKVKYT</sequence>
<evidence type="ECO:0000256" key="3">
    <source>
        <dbReference type="ARBA" id="ARBA00023242"/>
    </source>
</evidence>
<dbReference type="OrthoDB" id="60033at2759"/>